<gene>
    <name evidence="1" type="ORF">BV898_09211</name>
</gene>
<dbReference type="EMBL" id="MTYJ01000071">
    <property type="protein sequence ID" value="OQV16700.1"/>
    <property type="molecule type" value="Genomic_DNA"/>
</dbReference>
<evidence type="ECO:0000313" key="2">
    <source>
        <dbReference type="Proteomes" id="UP000192578"/>
    </source>
</evidence>
<name>A0A1W0WNA5_HYPEX</name>
<protein>
    <submittedName>
        <fullName evidence="1">Uncharacterized protein</fullName>
    </submittedName>
</protein>
<organism evidence="1 2">
    <name type="scientific">Hypsibius exemplaris</name>
    <name type="common">Freshwater tardigrade</name>
    <dbReference type="NCBI Taxonomy" id="2072580"/>
    <lineage>
        <taxon>Eukaryota</taxon>
        <taxon>Metazoa</taxon>
        <taxon>Ecdysozoa</taxon>
        <taxon>Tardigrada</taxon>
        <taxon>Eutardigrada</taxon>
        <taxon>Parachela</taxon>
        <taxon>Hypsibioidea</taxon>
        <taxon>Hypsibiidae</taxon>
        <taxon>Hypsibius</taxon>
    </lineage>
</organism>
<sequence length="146" mass="16547">MSFVRSRNGKIKDNKVQAQLADVHVVRSTGSLKLQMRLMLYFAIKCTYAKHGPDGESLAGWGQAKTITVSLETPEFLPEMPSPLEARPHKVVRRLNSQTVDRKPAMLELLKKNADLFDYKNRLMSCGKTDTFKMEVVPGTKPHYKL</sequence>
<comment type="caution">
    <text evidence="1">The sequence shown here is derived from an EMBL/GenBank/DDBJ whole genome shotgun (WGS) entry which is preliminary data.</text>
</comment>
<evidence type="ECO:0000313" key="1">
    <source>
        <dbReference type="EMBL" id="OQV16700.1"/>
    </source>
</evidence>
<dbReference type="AlphaFoldDB" id="A0A1W0WNA5"/>
<dbReference type="Proteomes" id="UP000192578">
    <property type="component" value="Unassembled WGS sequence"/>
</dbReference>
<keyword evidence="2" id="KW-1185">Reference proteome</keyword>
<proteinExistence type="predicted"/>
<accession>A0A1W0WNA5</accession>
<reference evidence="2" key="1">
    <citation type="submission" date="2017-01" db="EMBL/GenBank/DDBJ databases">
        <title>Comparative genomics of anhydrobiosis in the tardigrade Hypsibius dujardini.</title>
        <authorList>
            <person name="Yoshida Y."/>
            <person name="Koutsovoulos G."/>
            <person name="Laetsch D."/>
            <person name="Stevens L."/>
            <person name="Kumar S."/>
            <person name="Horikawa D."/>
            <person name="Ishino K."/>
            <person name="Komine S."/>
            <person name="Tomita M."/>
            <person name="Blaxter M."/>
            <person name="Arakawa K."/>
        </authorList>
    </citation>
    <scope>NUCLEOTIDE SEQUENCE [LARGE SCALE GENOMIC DNA]</scope>
    <source>
        <strain evidence="2">Z151</strain>
    </source>
</reference>